<evidence type="ECO:0000313" key="5">
    <source>
        <dbReference type="EMBL" id="RIH67033.1"/>
    </source>
</evidence>
<dbReference type="PANTHER" id="PTHR45339">
    <property type="entry name" value="HYBRID SIGNAL TRANSDUCTION HISTIDINE KINASE J"/>
    <property type="match status" value="1"/>
</dbReference>
<dbReference type="SUPFAM" id="SSF52172">
    <property type="entry name" value="CheY-like"/>
    <property type="match status" value="1"/>
</dbReference>
<gene>
    <name evidence="5" type="ORF">D1164_00955</name>
</gene>
<dbReference type="InterPro" id="IPR001789">
    <property type="entry name" value="Sig_transdc_resp-reg_receiver"/>
</dbReference>
<evidence type="ECO:0000256" key="3">
    <source>
        <dbReference type="PROSITE-ProRule" id="PRU00169"/>
    </source>
</evidence>
<dbReference type="OrthoDB" id="9796457at2"/>
<keyword evidence="1 3" id="KW-0597">Phosphoprotein</keyword>
<feature type="domain" description="Response regulatory" evidence="4">
    <location>
        <begin position="14"/>
        <end position="129"/>
    </location>
</feature>
<dbReference type="Gene3D" id="3.40.50.2300">
    <property type="match status" value="1"/>
</dbReference>
<keyword evidence="6" id="KW-1185">Reference proteome</keyword>
<dbReference type="InterPro" id="IPR011006">
    <property type="entry name" value="CheY-like_superfamily"/>
</dbReference>
<dbReference type="SMART" id="SM00448">
    <property type="entry name" value="REC"/>
    <property type="match status" value="1"/>
</dbReference>
<feature type="modified residue" description="4-aspartylphosphate" evidence="3">
    <location>
        <position position="64"/>
    </location>
</feature>
<dbReference type="CDD" id="cd17546">
    <property type="entry name" value="REC_hyHK_CKI1_RcsC-like"/>
    <property type="match status" value="1"/>
</dbReference>
<organism evidence="5 6">
    <name type="scientific">Mariniphaga sediminis</name>
    <dbReference type="NCBI Taxonomy" id="1628158"/>
    <lineage>
        <taxon>Bacteria</taxon>
        <taxon>Pseudomonadati</taxon>
        <taxon>Bacteroidota</taxon>
        <taxon>Bacteroidia</taxon>
        <taxon>Marinilabiliales</taxon>
        <taxon>Prolixibacteraceae</taxon>
        <taxon>Mariniphaga</taxon>
    </lineage>
</organism>
<dbReference type="RefSeq" id="WP_119348059.1">
    <property type="nucleotide sequence ID" value="NZ_QWET01000001.1"/>
</dbReference>
<evidence type="ECO:0000259" key="4">
    <source>
        <dbReference type="PROSITE" id="PS50110"/>
    </source>
</evidence>
<dbReference type="AlphaFoldDB" id="A0A399D6R8"/>
<sequence length="130" mass="14587">MNEKVSIPKEEKKTILIVEDDETSFLLLEALLASGNYELLYATNGKQAIQLLKNNPETDLILMDLKMPVMDGYEASQKIREFNKNIPIIAQTAYALSGDNQKAIEAGCDDYITKPIKKDDLLAKIKVLLK</sequence>
<dbReference type="Proteomes" id="UP000266441">
    <property type="component" value="Unassembled WGS sequence"/>
</dbReference>
<evidence type="ECO:0000256" key="2">
    <source>
        <dbReference type="ARBA" id="ARBA00023012"/>
    </source>
</evidence>
<name>A0A399D6R8_9BACT</name>
<keyword evidence="2" id="KW-0902">Two-component regulatory system</keyword>
<protein>
    <submittedName>
        <fullName evidence="5">Response regulator</fullName>
    </submittedName>
</protein>
<proteinExistence type="predicted"/>
<accession>A0A399D6R8</accession>
<comment type="caution">
    <text evidence="5">The sequence shown here is derived from an EMBL/GenBank/DDBJ whole genome shotgun (WGS) entry which is preliminary data.</text>
</comment>
<dbReference type="GO" id="GO:0000160">
    <property type="term" value="P:phosphorelay signal transduction system"/>
    <property type="evidence" value="ECO:0007669"/>
    <property type="project" value="UniProtKB-KW"/>
</dbReference>
<dbReference type="PANTHER" id="PTHR45339:SF1">
    <property type="entry name" value="HYBRID SIGNAL TRANSDUCTION HISTIDINE KINASE J"/>
    <property type="match status" value="1"/>
</dbReference>
<dbReference type="EMBL" id="QWET01000001">
    <property type="protein sequence ID" value="RIH67033.1"/>
    <property type="molecule type" value="Genomic_DNA"/>
</dbReference>
<evidence type="ECO:0000313" key="6">
    <source>
        <dbReference type="Proteomes" id="UP000266441"/>
    </source>
</evidence>
<evidence type="ECO:0000256" key="1">
    <source>
        <dbReference type="ARBA" id="ARBA00022553"/>
    </source>
</evidence>
<reference evidence="5 6" key="1">
    <citation type="journal article" date="2015" name="Int. J. Syst. Evol. Microbiol.">
        <title>Mariniphaga sediminis sp. nov., isolated from coastal sediment.</title>
        <authorList>
            <person name="Wang F.Q."/>
            <person name="Shen Q.Y."/>
            <person name="Chen G.J."/>
            <person name="Du Z.J."/>
        </authorList>
    </citation>
    <scope>NUCLEOTIDE SEQUENCE [LARGE SCALE GENOMIC DNA]</scope>
    <source>
        <strain evidence="5 6">SY21</strain>
    </source>
</reference>
<dbReference type="Pfam" id="PF00072">
    <property type="entry name" value="Response_reg"/>
    <property type="match status" value="1"/>
</dbReference>
<dbReference type="PROSITE" id="PS50110">
    <property type="entry name" value="RESPONSE_REGULATORY"/>
    <property type="match status" value="1"/>
</dbReference>